<dbReference type="GO" id="GO:0005524">
    <property type="term" value="F:ATP binding"/>
    <property type="evidence" value="ECO:0007669"/>
    <property type="project" value="UniProtKB-KW"/>
</dbReference>
<evidence type="ECO:0000256" key="6">
    <source>
        <dbReference type="ARBA" id="ARBA00022842"/>
    </source>
</evidence>
<keyword evidence="5" id="KW-0067">ATP-binding</keyword>
<dbReference type="SUPFAM" id="SSF55326">
    <property type="entry name" value="PurM N-terminal domain-like"/>
    <property type="match status" value="2"/>
</dbReference>
<dbReference type="InterPro" id="IPR029062">
    <property type="entry name" value="Class_I_gatase-like"/>
</dbReference>
<reference evidence="11" key="2">
    <citation type="submission" date="2023-10" db="EMBL/GenBank/DDBJ databases">
        <authorList>
            <person name="Choi B."/>
        </authorList>
    </citation>
    <scope>NUCLEOTIDE SEQUENCE</scope>
    <source>
        <strain evidence="11">UMB0763</strain>
    </source>
</reference>
<keyword evidence="4" id="KW-0658">Purine biosynthesis</keyword>
<gene>
    <name evidence="11" type="ORF">CYJ47_07455</name>
</gene>
<evidence type="ECO:0000313" key="12">
    <source>
        <dbReference type="Proteomes" id="UP000234560"/>
    </source>
</evidence>
<dbReference type="GO" id="GO:0004642">
    <property type="term" value="F:phosphoribosylformylglycinamidine synthase activity"/>
    <property type="evidence" value="ECO:0007669"/>
    <property type="project" value="UniProtKB-EC"/>
</dbReference>
<feature type="domain" description="PurM-like N-terminal" evidence="8">
    <location>
        <begin position="742"/>
        <end position="837"/>
    </location>
</feature>
<dbReference type="Gene3D" id="3.40.50.880">
    <property type="match status" value="1"/>
</dbReference>
<dbReference type="PROSITE" id="PS51273">
    <property type="entry name" value="GATASE_TYPE_1"/>
    <property type="match status" value="1"/>
</dbReference>
<evidence type="ECO:0000259" key="10">
    <source>
        <dbReference type="Pfam" id="PF18072"/>
    </source>
</evidence>
<dbReference type="Pfam" id="PF13507">
    <property type="entry name" value="GATase_5"/>
    <property type="match status" value="1"/>
</dbReference>
<evidence type="ECO:0000256" key="7">
    <source>
        <dbReference type="SAM" id="MobiDB-lite"/>
    </source>
</evidence>
<dbReference type="CDD" id="cd02203">
    <property type="entry name" value="PurL_repeat1"/>
    <property type="match status" value="1"/>
</dbReference>
<keyword evidence="1 11" id="KW-0436">Ligase</keyword>
<feature type="region of interest" description="Disordered" evidence="7">
    <location>
        <begin position="1002"/>
        <end position="1035"/>
    </location>
</feature>
<dbReference type="RefSeq" id="WP_101678028.1">
    <property type="nucleotide sequence ID" value="NZ_CP136958.1"/>
</dbReference>
<dbReference type="InterPro" id="IPR036921">
    <property type="entry name" value="PurM-like_N_sf"/>
</dbReference>
<dbReference type="InterPro" id="IPR016188">
    <property type="entry name" value="PurM-like_N"/>
</dbReference>
<dbReference type="Gene3D" id="3.90.650.10">
    <property type="entry name" value="PurM-like C-terminal domain"/>
    <property type="match status" value="1"/>
</dbReference>
<evidence type="ECO:0000256" key="2">
    <source>
        <dbReference type="ARBA" id="ARBA00022723"/>
    </source>
</evidence>
<keyword evidence="6" id="KW-0460">Magnesium</keyword>
<dbReference type="InterPro" id="IPR010141">
    <property type="entry name" value="FGAM_synthase"/>
</dbReference>
<keyword evidence="2" id="KW-0479">Metal-binding</keyword>
<evidence type="ECO:0000256" key="4">
    <source>
        <dbReference type="ARBA" id="ARBA00022755"/>
    </source>
</evidence>
<dbReference type="NCBIfam" id="TIGR01857">
    <property type="entry name" value="FGAM-synthase"/>
    <property type="match status" value="1"/>
</dbReference>
<dbReference type="GO" id="GO:0006164">
    <property type="term" value="P:purine nucleotide biosynthetic process"/>
    <property type="evidence" value="ECO:0007669"/>
    <property type="project" value="UniProtKB-KW"/>
</dbReference>
<evidence type="ECO:0000256" key="3">
    <source>
        <dbReference type="ARBA" id="ARBA00022741"/>
    </source>
</evidence>
<dbReference type="CDD" id="cd01740">
    <property type="entry name" value="GATase1_FGAR_AT"/>
    <property type="match status" value="1"/>
</dbReference>
<dbReference type="PANTHER" id="PTHR10099">
    <property type="entry name" value="PHOSPHORIBOSYLFORMYLGLYCINAMIDINE SYNTHASE"/>
    <property type="match status" value="1"/>
</dbReference>
<dbReference type="EMBL" id="CP136958">
    <property type="protein sequence ID" value="WOT01130.1"/>
    <property type="molecule type" value="Genomic_DNA"/>
</dbReference>
<dbReference type="GO" id="GO:0046872">
    <property type="term" value="F:metal ion binding"/>
    <property type="evidence" value="ECO:0007669"/>
    <property type="project" value="UniProtKB-KW"/>
</dbReference>
<dbReference type="PANTHER" id="PTHR10099:SF1">
    <property type="entry name" value="PHOSPHORIBOSYLFORMYLGLYCINAMIDINE SYNTHASE"/>
    <property type="match status" value="1"/>
</dbReference>
<dbReference type="SUPFAM" id="SSF52317">
    <property type="entry name" value="Class I glutamine amidotransferase-like"/>
    <property type="match status" value="1"/>
</dbReference>
<dbReference type="CDD" id="cd02204">
    <property type="entry name" value="PurL_repeat2"/>
    <property type="match status" value="1"/>
</dbReference>
<sequence length="1299" mass="139145">MDARFAVRRKPQFRDEERALLSTLNNLARVHLDSVQIINVYDVFGATDADLQALSSSVVSDDRVDDELTEQQLTELLNEAPSFLAVEPLPGQYDQRADAANQALRLVQPETDATIYSAVLYVFAPAPSDEARAAIRSFLINPVESGEKNMQVLQAPATGAVEPLRQYPGFNELEEDGLEALIKERGMAMSLADLETIQAYFREEGRTPTDVELSVLDTYWSDHCRHTTFNTQLTNIANEGGRFSEQLDRALRRYEELREANGRTAKPRTLMDLGTIMGRELRRTGVMDDQEVSEEINACSVYVNARKPVDSRASEVVEGERASEAVVGERASEAVVGERASEAVVGERASERSEEAPWLLMFKNETHNHPTEIEPFGGASTCLGGAIRDPLSGRSWVYQALRLSGAGDINTPRENTLEGKLPQADISARATAGYSSYGNQIGLATTNVREFVHPGYVAKRMELGAVVAAAPVENVKRLDPQAGDVVIILGGRTGRDGIGGATGSSKAHDDHSLRTSGAEVQKGNPVNERKIQRLFRNPEVAQMIVRCNDFGAGGVAVAVGELADSLDIHLERVPLKYAGLNAREIAISESQERMAVVVRPDDASRFVELAQIENLEATQLAEVTDTGRLRMFLGDEKVLDLSRSFIDTNGADREQDVAMVDVPMETASPRPASVAEALATPAGASQEGMVEQFDSTVGRSTVLMPFGGATQKTFEMASIQALPVPGGTSTSSVMTYGFSPQLASDSPFLMGAYSVVEALARLTAAGADPTTAWLTVQEYFERLDQVPERWGQVTQALLGLLEAQDAFQVAAIGGKDSMSGTYGEDLHVPPTLVTFAVATMDDSDAISAAIPAPGMDVYLIAHNPLDSGEPDYGALQDNFAAFTEFARSGAVQAASAVTQAGLGATIVNMAAGNGVGFESAPNADVHWAEGALGGIVFAVEKGASVPRNAQLLGHTTEGGKLIFGSESLTLDEAAEVSEARYRTVYPLNNAQGEALPEFATALPESPSAHEGAAKEAGATSNVSAHSTTSDPAPHVLLPVFPGTNSEYDMAEAFRAAGATTEFLVIRNLTPAMLEEDTRAFVEKLSDAQILAFSGGFSLGDEPDGSAKFMAAFLRTPEIARAVADFVAGDGLVLGICNGFQALVKSGFLPYGDPAKLTETSPTLAHNRQLRHVSRIATTRVASVDSPWLSSFTPGQTHLIPVSHGEGRFVVSEDEARTLFASHQVAFQYVDESGTPTMDAPANPNGSSYAIEGIVSPDGRILGKMGHPERFREGLMKNIPGIYSQDIFLNAVNYCEAQQK</sequence>
<feature type="compositionally biased region" description="Polar residues" evidence="7">
    <location>
        <begin position="1018"/>
        <end position="1030"/>
    </location>
</feature>
<dbReference type="Pfam" id="PF02769">
    <property type="entry name" value="AIRS_C"/>
    <property type="match status" value="1"/>
</dbReference>
<evidence type="ECO:0000256" key="5">
    <source>
        <dbReference type="ARBA" id="ARBA00022840"/>
    </source>
</evidence>
<evidence type="ECO:0000259" key="9">
    <source>
        <dbReference type="Pfam" id="PF02769"/>
    </source>
</evidence>
<organism evidence="11 12">
    <name type="scientific">Corynebacterium pyruviciproducens</name>
    <dbReference type="NCBI Taxonomy" id="598660"/>
    <lineage>
        <taxon>Bacteria</taxon>
        <taxon>Bacillati</taxon>
        <taxon>Actinomycetota</taxon>
        <taxon>Actinomycetes</taxon>
        <taxon>Mycobacteriales</taxon>
        <taxon>Corynebacteriaceae</taxon>
        <taxon>Corynebacterium</taxon>
    </lineage>
</organism>
<evidence type="ECO:0000256" key="1">
    <source>
        <dbReference type="ARBA" id="ARBA00022598"/>
    </source>
</evidence>
<dbReference type="Pfam" id="PF18072">
    <property type="entry name" value="FGAR-AT_linker"/>
    <property type="match status" value="1"/>
</dbReference>
<dbReference type="Proteomes" id="UP000234560">
    <property type="component" value="Chromosome"/>
</dbReference>
<dbReference type="Pfam" id="PF00586">
    <property type="entry name" value="AIRS"/>
    <property type="match status" value="1"/>
</dbReference>
<reference evidence="11" key="1">
    <citation type="submission" date="2017-12" db="EMBL/GenBank/DDBJ databases">
        <authorList>
            <person name="Thomas-White K."/>
            <person name="Wolfe A.J."/>
        </authorList>
    </citation>
    <scope>NUCLEOTIDE SEQUENCE</scope>
    <source>
        <strain evidence="11">UMB0763</strain>
    </source>
</reference>
<feature type="region of interest" description="Disordered" evidence="7">
    <location>
        <begin position="498"/>
        <end position="520"/>
    </location>
</feature>
<evidence type="ECO:0000259" key="8">
    <source>
        <dbReference type="Pfam" id="PF00586"/>
    </source>
</evidence>
<dbReference type="EC" id="6.3.5.3" evidence="11"/>
<protein>
    <submittedName>
        <fullName evidence="11">Phosphoribosylformylglycinamidine synthase</fullName>
        <ecNumber evidence="11">6.3.5.3</ecNumber>
    </submittedName>
</protein>
<dbReference type="GO" id="GO:0005737">
    <property type="term" value="C:cytoplasm"/>
    <property type="evidence" value="ECO:0007669"/>
    <property type="project" value="TreeGrafter"/>
</dbReference>
<evidence type="ECO:0000313" key="11">
    <source>
        <dbReference type="EMBL" id="WOT01130.1"/>
    </source>
</evidence>
<feature type="domain" description="Phosphoribosylformylglycinamidine synthase linker" evidence="10">
    <location>
        <begin position="179"/>
        <end position="226"/>
    </location>
</feature>
<feature type="domain" description="PurM-like C-terminal" evidence="9">
    <location>
        <begin position="481"/>
        <end position="632"/>
    </location>
</feature>
<proteinExistence type="predicted"/>
<dbReference type="Gene3D" id="3.30.1330.10">
    <property type="entry name" value="PurM-like, N-terminal domain"/>
    <property type="match status" value="2"/>
</dbReference>
<dbReference type="InterPro" id="IPR036676">
    <property type="entry name" value="PurM-like_C_sf"/>
</dbReference>
<keyword evidence="3" id="KW-0547">Nucleotide-binding</keyword>
<dbReference type="KEGG" id="cpyr:CYJ47_07455"/>
<name>A0AAF1BY30_9CORY</name>
<dbReference type="InterPro" id="IPR010918">
    <property type="entry name" value="PurM-like_C_dom"/>
</dbReference>
<dbReference type="SUPFAM" id="SSF56042">
    <property type="entry name" value="PurM C-terminal domain-like"/>
    <property type="match status" value="2"/>
</dbReference>
<dbReference type="SMART" id="SM01211">
    <property type="entry name" value="GATase_5"/>
    <property type="match status" value="1"/>
</dbReference>
<dbReference type="InterPro" id="IPR041609">
    <property type="entry name" value="PurL_linker"/>
</dbReference>
<accession>A0AAF1BY30</accession>